<comment type="caution">
    <text evidence="14">The sequence shown here is derived from an EMBL/GenBank/DDBJ whole genome shotgun (WGS) entry which is preliminary data.</text>
</comment>
<dbReference type="GO" id="GO:0005524">
    <property type="term" value="F:ATP binding"/>
    <property type="evidence" value="ECO:0007669"/>
    <property type="project" value="UniProtKB-UniRule"/>
</dbReference>
<evidence type="ECO:0000256" key="6">
    <source>
        <dbReference type="ARBA" id="ARBA00023054"/>
    </source>
</evidence>
<comment type="subcellular location">
    <subcellularLocation>
        <location evidence="10">Cytoplasm</location>
    </subcellularLocation>
</comment>
<dbReference type="Pfam" id="PF00133">
    <property type="entry name" value="tRNA-synt_1"/>
    <property type="match status" value="2"/>
</dbReference>
<dbReference type="FunFam" id="3.40.50.620:FF:000129">
    <property type="entry name" value="Valine--tRNA ligase"/>
    <property type="match status" value="1"/>
</dbReference>
<dbReference type="EMBL" id="POUA01000030">
    <property type="protein sequence ID" value="PZG52996.1"/>
    <property type="molecule type" value="Genomic_DNA"/>
</dbReference>
<dbReference type="Gene3D" id="3.90.740.10">
    <property type="entry name" value="Valyl/Leucyl/Isoleucyl-tRNA synthetase, editing domain"/>
    <property type="match status" value="1"/>
</dbReference>
<keyword evidence="2 10" id="KW-0436">Ligase</keyword>
<evidence type="ECO:0000256" key="7">
    <source>
        <dbReference type="ARBA" id="ARBA00023146"/>
    </source>
</evidence>
<dbReference type="SUPFAM" id="SSF52374">
    <property type="entry name" value="Nucleotidylyl transferase"/>
    <property type="match status" value="1"/>
</dbReference>
<dbReference type="SUPFAM" id="SSF47323">
    <property type="entry name" value="Anticodon-binding domain of a subclass of class I aminoacyl-tRNA synthetases"/>
    <property type="match status" value="1"/>
</dbReference>
<comment type="subunit">
    <text evidence="10">Monomer.</text>
</comment>
<dbReference type="FunFam" id="1.10.287.380:FF:000001">
    <property type="entry name" value="Valine--tRNA ligase"/>
    <property type="match status" value="1"/>
</dbReference>
<comment type="function">
    <text evidence="10">Catalyzes the attachment of valine to tRNA(Val). As ValRS can inadvertently accommodate and process structurally similar amino acids such as threonine, to avoid such errors, it has a 'posttransfer' editing activity that hydrolyzes mischarged Thr-tRNA(Val) in a tRNA-dependent manner.</text>
</comment>
<dbReference type="Gene3D" id="3.40.50.620">
    <property type="entry name" value="HUPs"/>
    <property type="match status" value="3"/>
</dbReference>
<comment type="domain">
    <text evidence="10">ValRS has two distinct active sites: one for aminoacylation and one for editing. The misactivated threonine is translocated from the active site to the editing site.</text>
</comment>
<dbReference type="FunFam" id="3.40.50.620:FF:000098">
    <property type="entry name" value="Valine--tRNA ligase"/>
    <property type="match status" value="1"/>
</dbReference>
<dbReference type="CDD" id="cd07962">
    <property type="entry name" value="Anticodon_Ia_Val"/>
    <property type="match status" value="1"/>
</dbReference>
<evidence type="ECO:0000256" key="8">
    <source>
        <dbReference type="ARBA" id="ARBA00047552"/>
    </source>
</evidence>
<dbReference type="Proteomes" id="UP000248544">
    <property type="component" value="Unassembled WGS sequence"/>
</dbReference>
<sequence>MTTPTPEPTAELPSQYTPAQVETRSYERWVSAGYFTADPGSEREPFSIVLPPPNVTGSLHIGHALDHSIQDALARRARMSGAETLWLPGMDHAGIATQNVVEREIAKDGVSRHDLGREAFVERVWRWKDESGGKILGQMTKLGDSVDWSRERFTMDENLSRAVQTIFKSLFDDGLIYRAERIINWCPRCLTALSDIEVEHTEDEGELISIRYGSGDDAIVVATTRAETMLGDTAVAVHPADERYGHLIGREVELPLTGRMIPIVADEHVDPAFGTGAVKVTPAHDPNDFEIGRRHSLPSIAVMDERGVITAHGPFEGLDRFEARPAVVAALRAEGRIVAEKRPYLHSVGHCSRCKTVVEPRLSLQWFVNVGPLAKAAGDAVRDGRTRIHPPEMAKRYFDWVDDMHDWCISRQLWWGHRIPVWYGPAGEVVCVGPDEEPPAGHVQDPDVLDTWFSSGLWPFSTLGWPAKTPELAKFYPTSVLVTGYDILFFWVARMMMLGLYAMDGRPPFHVVALHGMVRDQYGKKMSKSFGNVVDPLDWIDRYGADATRFTLLRGANPGADVAISEEWAAGSRNFCNKIWNAARFALMNGVAVGDLPADLTAADRWILSRLQGVISSVDTALAEFEFAKACDLLYHFAWDEVCDWYVELAKIQISSGRTGTRQVLGHVFDALLRLLHPLVPFVTEELWRALTGRESIVIAQWPVADSRFDDPAAEAEIAQLQDLVTEVRRFRSDQGLKPGQRVAARLSLTGGPLEAHEPAIRTLLRLDPPEDTFTPTARLAVGAVTVELDTAGAIDVAAERKRLEKDLAAARKEAAQTAGKLGNEQFMAKAPDDVVTNVRARAAKAVDDIARLEAQLSALPAAHG</sequence>
<keyword evidence="4 10" id="KW-0067">ATP-binding</keyword>
<evidence type="ECO:0000256" key="10">
    <source>
        <dbReference type="HAMAP-Rule" id="MF_02004"/>
    </source>
</evidence>
<dbReference type="GO" id="GO:0005829">
    <property type="term" value="C:cytosol"/>
    <property type="evidence" value="ECO:0007669"/>
    <property type="project" value="TreeGrafter"/>
</dbReference>
<dbReference type="AlphaFoldDB" id="A0A2W2GTN4"/>
<evidence type="ECO:0000259" key="13">
    <source>
        <dbReference type="Pfam" id="PF10458"/>
    </source>
</evidence>
<comment type="catalytic activity">
    <reaction evidence="8 10">
        <text>tRNA(Val) + L-valine + ATP = L-valyl-tRNA(Val) + AMP + diphosphate</text>
        <dbReference type="Rhea" id="RHEA:10704"/>
        <dbReference type="Rhea" id="RHEA-COMP:9672"/>
        <dbReference type="Rhea" id="RHEA-COMP:9708"/>
        <dbReference type="ChEBI" id="CHEBI:30616"/>
        <dbReference type="ChEBI" id="CHEBI:33019"/>
        <dbReference type="ChEBI" id="CHEBI:57762"/>
        <dbReference type="ChEBI" id="CHEBI:78442"/>
        <dbReference type="ChEBI" id="CHEBI:78537"/>
        <dbReference type="ChEBI" id="CHEBI:456215"/>
        <dbReference type="EC" id="6.1.1.9"/>
    </reaction>
</comment>
<feature type="short sequence motif" description="'HIGH' region" evidence="10">
    <location>
        <begin position="53"/>
        <end position="63"/>
    </location>
</feature>
<evidence type="ECO:0000256" key="1">
    <source>
        <dbReference type="ARBA" id="ARBA00022490"/>
    </source>
</evidence>
<evidence type="ECO:0000259" key="11">
    <source>
        <dbReference type="Pfam" id="PF00133"/>
    </source>
</evidence>
<dbReference type="PROSITE" id="PS00178">
    <property type="entry name" value="AA_TRNA_LIGASE_I"/>
    <property type="match status" value="1"/>
</dbReference>
<keyword evidence="15" id="KW-1185">Reference proteome</keyword>
<dbReference type="HAMAP" id="MF_02004">
    <property type="entry name" value="Val_tRNA_synth_type1"/>
    <property type="match status" value="1"/>
</dbReference>
<feature type="domain" description="Methionyl/Valyl/Leucyl/Isoleucyl-tRNA synthetase anticodon-binding" evidence="12">
    <location>
        <begin position="604"/>
        <end position="743"/>
    </location>
</feature>
<evidence type="ECO:0000313" key="14">
    <source>
        <dbReference type="EMBL" id="PZG52996.1"/>
    </source>
</evidence>
<dbReference type="SUPFAM" id="SSF46589">
    <property type="entry name" value="tRNA-binding arm"/>
    <property type="match status" value="1"/>
</dbReference>
<dbReference type="Pfam" id="PF08264">
    <property type="entry name" value="Anticodon_1"/>
    <property type="match status" value="1"/>
</dbReference>
<dbReference type="InterPro" id="IPR010978">
    <property type="entry name" value="tRNA-bd_arm"/>
</dbReference>
<dbReference type="InterPro" id="IPR009080">
    <property type="entry name" value="tRNAsynth_Ia_anticodon-bd"/>
</dbReference>
<dbReference type="InterPro" id="IPR001412">
    <property type="entry name" value="aa-tRNA-synth_I_CS"/>
</dbReference>
<comment type="similarity">
    <text evidence="9 10">Belongs to the class-I aminoacyl-tRNA synthetase family. ValS type 1 subfamily.</text>
</comment>
<dbReference type="InterPro" id="IPR033705">
    <property type="entry name" value="Anticodon_Ia_Val"/>
</dbReference>
<dbReference type="InterPro" id="IPR013155">
    <property type="entry name" value="M/V/L/I-tRNA-synth_anticd-bd"/>
</dbReference>
<dbReference type="EC" id="6.1.1.9" evidence="10"/>
<dbReference type="GO" id="GO:0004832">
    <property type="term" value="F:valine-tRNA ligase activity"/>
    <property type="evidence" value="ECO:0007669"/>
    <property type="project" value="UniProtKB-UniRule"/>
</dbReference>
<gene>
    <name evidence="10" type="primary">valS</name>
    <name evidence="14" type="ORF">C1I98_06335</name>
</gene>
<feature type="short sequence motif" description="'KMSKS' region" evidence="10">
    <location>
        <begin position="525"/>
        <end position="529"/>
    </location>
</feature>
<evidence type="ECO:0000256" key="9">
    <source>
        <dbReference type="ARBA" id="ARBA00060830"/>
    </source>
</evidence>
<dbReference type="PANTHER" id="PTHR11946">
    <property type="entry name" value="VALYL-TRNA SYNTHETASES"/>
    <property type="match status" value="1"/>
</dbReference>
<keyword evidence="3 10" id="KW-0547">Nucleotide-binding</keyword>
<dbReference type="InterPro" id="IPR037118">
    <property type="entry name" value="Val-tRNA_synth_C_sf"/>
</dbReference>
<comment type="domain">
    <text evidence="10">The C-terminal coiled-coil domain is crucial for aminoacylation activity.</text>
</comment>
<keyword evidence="1 10" id="KW-0963">Cytoplasm</keyword>
<dbReference type="NCBIfam" id="TIGR00422">
    <property type="entry name" value="valS"/>
    <property type="match status" value="1"/>
</dbReference>
<keyword evidence="5 10" id="KW-0648">Protein biosynthesis</keyword>
<feature type="domain" description="Valyl-tRNA synthetase tRNA-binding arm" evidence="13">
    <location>
        <begin position="796"/>
        <end position="860"/>
    </location>
</feature>
<keyword evidence="7 10" id="KW-0030">Aminoacyl-tRNA synthetase</keyword>
<evidence type="ECO:0000256" key="5">
    <source>
        <dbReference type="ARBA" id="ARBA00022917"/>
    </source>
</evidence>
<dbReference type="Gene3D" id="1.10.287.380">
    <property type="entry name" value="Valyl-tRNA synthetase, C-terminal domain"/>
    <property type="match status" value="1"/>
</dbReference>
<proteinExistence type="inferred from homology"/>
<dbReference type="PRINTS" id="PR00986">
    <property type="entry name" value="TRNASYNTHVAL"/>
</dbReference>
<name>A0A2W2GTN4_9ACTN</name>
<dbReference type="GO" id="GO:0006438">
    <property type="term" value="P:valyl-tRNA aminoacylation"/>
    <property type="evidence" value="ECO:0007669"/>
    <property type="project" value="UniProtKB-UniRule"/>
</dbReference>
<feature type="domain" description="Aminoacyl-tRNA synthetase class Ia" evidence="11">
    <location>
        <begin position="443"/>
        <end position="564"/>
    </location>
</feature>
<evidence type="ECO:0000313" key="15">
    <source>
        <dbReference type="Proteomes" id="UP000248544"/>
    </source>
</evidence>
<reference evidence="14 15" key="1">
    <citation type="submission" date="2018-01" db="EMBL/GenBank/DDBJ databases">
        <title>Draft genome sequence of Sphaerisporangium sp. 7K107.</title>
        <authorList>
            <person name="Sahin N."/>
            <person name="Saygin H."/>
            <person name="Ay H."/>
        </authorList>
    </citation>
    <scope>NUCLEOTIDE SEQUENCE [LARGE SCALE GENOMIC DNA]</scope>
    <source>
        <strain evidence="14 15">7K107</strain>
    </source>
</reference>
<feature type="coiled-coil region" evidence="10">
    <location>
        <begin position="794"/>
        <end position="856"/>
    </location>
</feature>
<dbReference type="Gene3D" id="1.10.730.10">
    <property type="entry name" value="Isoleucyl-tRNA Synthetase, Domain 1"/>
    <property type="match status" value="1"/>
</dbReference>
<evidence type="ECO:0000256" key="4">
    <source>
        <dbReference type="ARBA" id="ARBA00022840"/>
    </source>
</evidence>
<dbReference type="InterPro" id="IPR002300">
    <property type="entry name" value="aa-tRNA-synth_Ia"/>
</dbReference>
<evidence type="ECO:0000256" key="2">
    <source>
        <dbReference type="ARBA" id="ARBA00022598"/>
    </source>
</evidence>
<evidence type="ECO:0000256" key="3">
    <source>
        <dbReference type="ARBA" id="ARBA00022741"/>
    </source>
</evidence>
<protein>
    <recommendedName>
        <fullName evidence="10">Valine--tRNA ligase</fullName>
        <ecNumber evidence="10">6.1.1.9</ecNumber>
    </recommendedName>
    <alternativeName>
        <fullName evidence="10">Valyl-tRNA synthetase</fullName>
        <shortName evidence="10">ValRS</shortName>
    </alternativeName>
</protein>
<dbReference type="CDD" id="cd00817">
    <property type="entry name" value="ValRS_core"/>
    <property type="match status" value="1"/>
</dbReference>
<dbReference type="GO" id="GO:0002161">
    <property type="term" value="F:aminoacyl-tRNA deacylase activity"/>
    <property type="evidence" value="ECO:0007669"/>
    <property type="project" value="InterPro"/>
</dbReference>
<dbReference type="FunFam" id="3.90.740.10:FF:000005">
    <property type="entry name" value="Valine--tRNA ligase, mitochondrial"/>
    <property type="match status" value="1"/>
</dbReference>
<dbReference type="InterPro" id="IPR014729">
    <property type="entry name" value="Rossmann-like_a/b/a_fold"/>
</dbReference>
<keyword evidence="6 10" id="KW-0175">Coiled coil</keyword>
<dbReference type="InterPro" id="IPR002303">
    <property type="entry name" value="Valyl-tRNA_ligase"/>
</dbReference>
<organism evidence="14 15">
    <name type="scientific">Spongiactinospora gelatinilytica</name>
    <dbReference type="NCBI Taxonomy" id="2666298"/>
    <lineage>
        <taxon>Bacteria</taxon>
        <taxon>Bacillati</taxon>
        <taxon>Actinomycetota</taxon>
        <taxon>Actinomycetes</taxon>
        <taxon>Streptosporangiales</taxon>
        <taxon>Streptosporangiaceae</taxon>
        <taxon>Spongiactinospora</taxon>
    </lineage>
</organism>
<dbReference type="InterPro" id="IPR009008">
    <property type="entry name" value="Val/Leu/Ile-tRNA-synth_edit"/>
</dbReference>
<dbReference type="Pfam" id="PF10458">
    <property type="entry name" value="Val_tRNA-synt_C"/>
    <property type="match status" value="1"/>
</dbReference>
<feature type="domain" description="Aminoacyl-tRNA synthetase class Ia" evidence="11">
    <location>
        <begin position="26"/>
        <end position="432"/>
    </location>
</feature>
<feature type="binding site" evidence="10">
    <location>
        <position position="528"/>
    </location>
    <ligand>
        <name>ATP</name>
        <dbReference type="ChEBI" id="CHEBI:30616"/>
    </ligand>
</feature>
<dbReference type="NCBIfam" id="NF004349">
    <property type="entry name" value="PRK05729.1"/>
    <property type="match status" value="1"/>
</dbReference>
<accession>A0A2W2GTN4</accession>
<evidence type="ECO:0000259" key="12">
    <source>
        <dbReference type="Pfam" id="PF08264"/>
    </source>
</evidence>
<dbReference type="SUPFAM" id="SSF50677">
    <property type="entry name" value="ValRS/IleRS/LeuRS editing domain"/>
    <property type="match status" value="1"/>
</dbReference>
<dbReference type="PANTHER" id="PTHR11946:SF93">
    <property type="entry name" value="VALINE--TRNA LIGASE, CHLOROPLASTIC_MITOCHONDRIAL 2"/>
    <property type="match status" value="1"/>
</dbReference>
<dbReference type="RefSeq" id="WP_111166136.1">
    <property type="nucleotide sequence ID" value="NZ_POUA01000030.1"/>
</dbReference>
<dbReference type="InterPro" id="IPR019499">
    <property type="entry name" value="Val-tRNA_synth_tRNA-bd"/>
</dbReference>